<dbReference type="EMBL" id="JPKY01000021">
    <property type="protein sequence ID" value="KFH46289.1"/>
    <property type="molecule type" value="Genomic_DNA"/>
</dbReference>
<evidence type="ECO:0008006" key="4">
    <source>
        <dbReference type="Google" id="ProtNLM"/>
    </source>
</evidence>
<accession>A0A086TAA7</accession>
<dbReference type="Proteomes" id="UP000029964">
    <property type="component" value="Unassembled WGS sequence"/>
</dbReference>
<evidence type="ECO:0000313" key="2">
    <source>
        <dbReference type="EMBL" id="KFH46289.1"/>
    </source>
</evidence>
<comment type="caution">
    <text evidence="2">The sequence shown here is derived from an EMBL/GenBank/DDBJ whole genome shotgun (WGS) entry which is preliminary data.</text>
</comment>
<evidence type="ECO:0000313" key="3">
    <source>
        <dbReference type="Proteomes" id="UP000029964"/>
    </source>
</evidence>
<feature type="region of interest" description="Disordered" evidence="1">
    <location>
        <begin position="34"/>
        <end position="66"/>
    </location>
</feature>
<dbReference type="OrthoDB" id="9999611at2759"/>
<evidence type="ECO:0000256" key="1">
    <source>
        <dbReference type="SAM" id="MobiDB-lite"/>
    </source>
</evidence>
<organism evidence="2 3">
    <name type="scientific">Hapsidospora chrysogenum (strain ATCC 11550 / CBS 779.69 / DSM 880 / IAM 14645 / JCM 23072 / IMI 49137)</name>
    <name type="common">Acremonium chrysogenum</name>
    <dbReference type="NCBI Taxonomy" id="857340"/>
    <lineage>
        <taxon>Eukaryota</taxon>
        <taxon>Fungi</taxon>
        <taxon>Dikarya</taxon>
        <taxon>Ascomycota</taxon>
        <taxon>Pezizomycotina</taxon>
        <taxon>Sordariomycetes</taxon>
        <taxon>Hypocreomycetidae</taxon>
        <taxon>Hypocreales</taxon>
        <taxon>Bionectriaceae</taxon>
        <taxon>Hapsidospora</taxon>
    </lineage>
</organism>
<dbReference type="HOGENOM" id="CLU_166315_0_0_1"/>
<sequence>MADNSNNNQESLLGGHAQYVKGVTEAAIGDISGSHAWKSSGEQDKAAGLSAMKHAGEQRDPSSQGYGKVEELAGKATGCQGMQHEGAASATKKD</sequence>
<gene>
    <name evidence="2" type="ORF">ACRE_029530</name>
</gene>
<proteinExistence type="predicted"/>
<dbReference type="AlphaFoldDB" id="A0A086TAA7"/>
<name>A0A086TAA7_HAPC1</name>
<protein>
    <recommendedName>
        <fullName evidence="4">CsbD-like domain-containing protein</fullName>
    </recommendedName>
</protein>
<reference evidence="3" key="1">
    <citation type="journal article" date="2014" name="Genome Announc.">
        <title>Genome sequence and annotation of Acremonium chrysogenum, producer of the beta-lactam antibiotic cephalosporin C.</title>
        <authorList>
            <person name="Terfehr D."/>
            <person name="Dahlmann T.A."/>
            <person name="Specht T."/>
            <person name="Zadra I."/>
            <person name="Kuernsteiner H."/>
            <person name="Kueck U."/>
        </authorList>
    </citation>
    <scope>NUCLEOTIDE SEQUENCE [LARGE SCALE GENOMIC DNA]</scope>
    <source>
        <strain evidence="3">ATCC 11550 / CBS 779.69 / DSM 880 / IAM 14645 / JCM 23072 / IMI 49137</strain>
    </source>
</reference>
<keyword evidence="3" id="KW-1185">Reference proteome</keyword>